<reference evidence="8" key="2">
    <citation type="submission" date="2020-12" db="UniProtKB">
        <authorList>
            <consortium name="WormBaseParasite"/>
        </authorList>
    </citation>
    <scope>IDENTIFICATION</scope>
</reference>
<dbReference type="Proteomes" id="UP000035682">
    <property type="component" value="Unplaced"/>
</dbReference>
<evidence type="ECO:0000256" key="4">
    <source>
        <dbReference type="ARBA" id="ARBA00022833"/>
    </source>
</evidence>
<protein>
    <submittedName>
        <fullName evidence="6 8">CMP/dCMP deaminase, zinc-binding domain and Cytidine deaminase-like domain-containing protein</fullName>
    </submittedName>
</protein>
<organism evidence="6">
    <name type="scientific">Strongyloides ratti</name>
    <name type="common">Parasitic roundworm</name>
    <dbReference type="NCBI Taxonomy" id="34506"/>
    <lineage>
        <taxon>Eukaryota</taxon>
        <taxon>Metazoa</taxon>
        <taxon>Ecdysozoa</taxon>
        <taxon>Nematoda</taxon>
        <taxon>Chromadorea</taxon>
        <taxon>Rhabditida</taxon>
        <taxon>Tylenchina</taxon>
        <taxon>Panagrolaimomorpha</taxon>
        <taxon>Strongyloidoidea</taxon>
        <taxon>Strongyloididae</taxon>
        <taxon>Strongyloides</taxon>
    </lineage>
</organism>
<keyword evidence="7" id="KW-1185">Reference proteome</keyword>
<keyword evidence="4" id="KW-0862">Zinc</keyword>
<feature type="domain" description="CMP/dCMP-type deaminase" evidence="5">
    <location>
        <begin position="11"/>
        <end position="125"/>
    </location>
</feature>
<dbReference type="GO" id="GO:0006152">
    <property type="term" value="P:purine nucleoside catabolic process"/>
    <property type="evidence" value="ECO:0007669"/>
    <property type="project" value="TreeGrafter"/>
</dbReference>
<accession>A0A090LDR2</accession>
<dbReference type="GO" id="GO:0047974">
    <property type="term" value="F:guanosine deaminase activity"/>
    <property type="evidence" value="ECO:0007669"/>
    <property type="project" value="TreeGrafter"/>
</dbReference>
<proteinExistence type="inferred from homology"/>
<evidence type="ECO:0000313" key="6">
    <source>
        <dbReference type="EMBL" id="CEF66258.1"/>
    </source>
</evidence>
<dbReference type="OrthoDB" id="408702at2759"/>
<dbReference type="PANTHER" id="PTHR11079">
    <property type="entry name" value="CYTOSINE DEAMINASE FAMILY MEMBER"/>
    <property type="match status" value="1"/>
</dbReference>
<evidence type="ECO:0000256" key="3">
    <source>
        <dbReference type="ARBA" id="ARBA00022801"/>
    </source>
</evidence>
<dbReference type="PROSITE" id="PS51747">
    <property type="entry name" value="CYT_DCMP_DEAMINASES_2"/>
    <property type="match status" value="1"/>
</dbReference>
<dbReference type="InterPro" id="IPR016192">
    <property type="entry name" value="APOBEC/CMP_deaminase_Zn-bd"/>
</dbReference>
<dbReference type="InterPro" id="IPR002125">
    <property type="entry name" value="CMP_dCMP_dom"/>
</dbReference>
<reference evidence="6 7" key="1">
    <citation type="submission" date="2014-09" db="EMBL/GenBank/DDBJ databases">
        <authorList>
            <person name="Martin A.A."/>
        </authorList>
    </citation>
    <scope>NUCLEOTIDE SEQUENCE</scope>
    <source>
        <strain evidence="7">ED321</strain>
        <strain evidence="6">ED321 Heterogonic</strain>
    </source>
</reference>
<evidence type="ECO:0000313" key="7">
    <source>
        <dbReference type="Proteomes" id="UP000035682"/>
    </source>
</evidence>
<keyword evidence="2" id="KW-0479">Metal-binding</keyword>
<dbReference type="InterPro" id="IPR016193">
    <property type="entry name" value="Cytidine_deaminase-like"/>
</dbReference>
<evidence type="ECO:0000313" key="8">
    <source>
        <dbReference type="WBParaSite" id="SRAE_2000092800.1"/>
    </source>
</evidence>
<dbReference type="GO" id="GO:0008270">
    <property type="term" value="F:zinc ion binding"/>
    <property type="evidence" value="ECO:0007669"/>
    <property type="project" value="InterPro"/>
</dbReference>
<dbReference type="PANTHER" id="PTHR11079:SF161">
    <property type="entry name" value="CMP_DCMP-TYPE DEAMINASE DOMAIN-CONTAINING PROTEIN"/>
    <property type="match status" value="1"/>
</dbReference>
<evidence type="ECO:0000313" key="9">
    <source>
        <dbReference type="WormBase" id="SRAE_2000092800"/>
    </source>
</evidence>
<gene>
    <name evidence="6 8 9" type="ORF">SRAE_2000092800</name>
</gene>
<dbReference type="CTD" id="36378622"/>
<dbReference type="STRING" id="34506.A0A090LDR2"/>
<dbReference type="GeneID" id="36378622"/>
<evidence type="ECO:0000259" key="5">
    <source>
        <dbReference type="PROSITE" id="PS51747"/>
    </source>
</evidence>
<keyword evidence="3" id="KW-0378">Hydrolase</keyword>
<dbReference type="Pfam" id="PF00383">
    <property type="entry name" value="dCMP_cyt_deam_1"/>
    <property type="match status" value="1"/>
</dbReference>
<dbReference type="WBParaSite" id="SRAE_2000092800.1">
    <property type="protein sequence ID" value="SRAE_2000092800.1"/>
    <property type="gene ID" value="WBGene00261128"/>
</dbReference>
<comment type="similarity">
    <text evidence="1">Belongs to the cytidine and deoxycytidylate deaminase family.</text>
</comment>
<dbReference type="OMA" id="NGWGGPF"/>
<dbReference type="Gene3D" id="3.40.140.10">
    <property type="entry name" value="Cytidine Deaminase, domain 2"/>
    <property type="match status" value="1"/>
</dbReference>
<evidence type="ECO:0000256" key="1">
    <source>
        <dbReference type="ARBA" id="ARBA00006576"/>
    </source>
</evidence>
<dbReference type="EMBL" id="LN609529">
    <property type="protein sequence ID" value="CEF66258.1"/>
    <property type="molecule type" value="Genomic_DNA"/>
</dbReference>
<evidence type="ECO:0000256" key="2">
    <source>
        <dbReference type="ARBA" id="ARBA00022723"/>
    </source>
</evidence>
<dbReference type="FunFam" id="3.40.140.10:FF:000011">
    <property type="entry name" value="tRNA-specific adenosine deaminase"/>
    <property type="match status" value="1"/>
</dbReference>
<dbReference type="WormBase" id="SRAE_2000092800">
    <property type="protein sequence ID" value="SRP02425"/>
    <property type="gene ID" value="WBGene00261128"/>
</dbReference>
<dbReference type="SUPFAM" id="SSF53927">
    <property type="entry name" value="Cytidine deaminase-like"/>
    <property type="match status" value="1"/>
</dbReference>
<dbReference type="RefSeq" id="XP_024505458.1">
    <property type="nucleotide sequence ID" value="XM_024651820.1"/>
</dbReference>
<sequence>MKILLKKMRLQTNEDFMKIAVDEAEVGVNGNHGGPFGAVVVKNGEIIATGHNMVLINNDPTCHAEVTAIRNACKVLNNFNLKDCIMYTSCYPCPMCMGAILWSGIETCYYAANSKEAASVGFDDEDFHLFLQGKQSKVKTTMNELKVDEYMKPFHIWNQKTDKIPY</sequence>
<dbReference type="CDD" id="cd01285">
    <property type="entry name" value="nucleoside_deaminase"/>
    <property type="match status" value="1"/>
</dbReference>
<dbReference type="PROSITE" id="PS00903">
    <property type="entry name" value="CYT_DCMP_DEAMINASES_1"/>
    <property type="match status" value="1"/>
</dbReference>
<name>A0A090LDR2_STRRB</name>
<dbReference type="AlphaFoldDB" id="A0A090LDR2"/>